<dbReference type="GO" id="GO:1902600">
    <property type="term" value="P:proton transmembrane transport"/>
    <property type="evidence" value="ECO:0007669"/>
    <property type="project" value="InterPro"/>
</dbReference>
<gene>
    <name evidence="7" type="ordered locus">DP0306</name>
</gene>
<feature type="transmembrane region" description="Helical" evidence="5">
    <location>
        <begin position="199"/>
        <end position="221"/>
    </location>
</feature>
<dbReference type="InterPro" id="IPR038770">
    <property type="entry name" value="Na+/solute_symporter_sf"/>
</dbReference>
<proteinExistence type="predicted"/>
<dbReference type="KEGG" id="dps:DP0306"/>
<dbReference type="OrthoDB" id="9783404at2"/>
<dbReference type="RefSeq" id="WP_011187551.1">
    <property type="nucleotide sequence ID" value="NC_006138.1"/>
</dbReference>
<keyword evidence="8" id="KW-1185">Reference proteome</keyword>
<name>Q6ARJ0_DESPS</name>
<dbReference type="eggNOG" id="COG0475">
    <property type="taxonomic scope" value="Bacteria"/>
</dbReference>
<dbReference type="GO" id="GO:0016020">
    <property type="term" value="C:membrane"/>
    <property type="evidence" value="ECO:0007669"/>
    <property type="project" value="UniProtKB-SubCell"/>
</dbReference>
<evidence type="ECO:0000256" key="1">
    <source>
        <dbReference type="ARBA" id="ARBA00004141"/>
    </source>
</evidence>
<accession>Q6ARJ0</accession>
<dbReference type="EMBL" id="CR522870">
    <property type="protein sequence ID" value="CAG35035.1"/>
    <property type="molecule type" value="Genomic_DNA"/>
</dbReference>
<feature type="transmembrane region" description="Helical" evidence="5">
    <location>
        <begin position="343"/>
        <end position="362"/>
    </location>
</feature>
<evidence type="ECO:0000313" key="8">
    <source>
        <dbReference type="Proteomes" id="UP000000602"/>
    </source>
</evidence>
<dbReference type="Pfam" id="PF00999">
    <property type="entry name" value="Na_H_Exchanger"/>
    <property type="match status" value="1"/>
</dbReference>
<sequence length="407" mass="43011">MTPSTFEPLLILGLVLVTGYFAGRAANFFGLPRISGYIVSGLIFSPSVSGIISFQQIDHLFSFTSEIALAFIAYSIGGSLLMSRVRGLGKEILWITLTQGLGAFICTCLTVYAVRDFLPASIGESGNTFLSVILILGSISAATAPAATMAIIHELRAKGPLTTTLLGVVALDDALTIIIFSGAITIASQLLLGQTDNSLIMQGITTVAGAIAIGLIGGLIFKNFLDPAKHTESNLMLTLGAIFLISGSADRFGFSPLLANMVMGFVIINRVKHAEDLFHKVDTIKETIFCLFFTLAAAHFDPSVFASSAFLGIVLLIGRFSGKLIGTFLGGKISKASPQIYKNLGMALLPKAGLSLGLILLAKPILSAEIFDLLLNAMLVSITLNEIISPPLAKWAITRAGEANPDR</sequence>
<evidence type="ECO:0000313" key="7">
    <source>
        <dbReference type="EMBL" id="CAG35035.1"/>
    </source>
</evidence>
<feature type="transmembrane region" description="Helical" evidence="5">
    <location>
        <begin position="306"/>
        <end position="331"/>
    </location>
</feature>
<keyword evidence="2 5" id="KW-0812">Transmembrane</keyword>
<evidence type="ECO:0000256" key="4">
    <source>
        <dbReference type="ARBA" id="ARBA00023136"/>
    </source>
</evidence>
<feature type="domain" description="Cation/H+ exchanger transmembrane" evidence="6">
    <location>
        <begin position="18"/>
        <end position="395"/>
    </location>
</feature>
<feature type="transmembrane region" description="Helical" evidence="5">
    <location>
        <begin position="233"/>
        <end position="249"/>
    </location>
</feature>
<dbReference type="PANTHER" id="PTHR43021:SF2">
    <property type="entry name" value="CATION_H+ EXCHANGER DOMAIN-CONTAINING PROTEIN"/>
    <property type="match status" value="1"/>
</dbReference>
<feature type="transmembrane region" description="Helical" evidence="5">
    <location>
        <begin position="93"/>
        <end position="114"/>
    </location>
</feature>
<feature type="transmembrane region" description="Helical" evidence="5">
    <location>
        <begin position="34"/>
        <end position="54"/>
    </location>
</feature>
<evidence type="ECO:0000259" key="6">
    <source>
        <dbReference type="Pfam" id="PF00999"/>
    </source>
</evidence>
<feature type="transmembrane region" description="Helical" evidence="5">
    <location>
        <begin position="129"/>
        <end position="152"/>
    </location>
</feature>
<protein>
    <submittedName>
        <fullName evidence="7">Related to Na+/H+ antiporter protein</fullName>
    </submittedName>
</protein>
<organism evidence="7 8">
    <name type="scientific">Desulfotalea psychrophila (strain LSv54 / DSM 12343)</name>
    <dbReference type="NCBI Taxonomy" id="177439"/>
    <lineage>
        <taxon>Bacteria</taxon>
        <taxon>Pseudomonadati</taxon>
        <taxon>Thermodesulfobacteriota</taxon>
        <taxon>Desulfobulbia</taxon>
        <taxon>Desulfobulbales</taxon>
        <taxon>Desulfocapsaceae</taxon>
        <taxon>Desulfotalea</taxon>
    </lineage>
</organism>
<feature type="transmembrane region" description="Helical" evidence="5">
    <location>
        <begin position="60"/>
        <end position="81"/>
    </location>
</feature>
<evidence type="ECO:0000256" key="2">
    <source>
        <dbReference type="ARBA" id="ARBA00022692"/>
    </source>
</evidence>
<keyword evidence="3 5" id="KW-1133">Transmembrane helix</keyword>
<dbReference type="Proteomes" id="UP000000602">
    <property type="component" value="Chromosome"/>
</dbReference>
<dbReference type="AlphaFoldDB" id="Q6ARJ0"/>
<dbReference type="InterPro" id="IPR006153">
    <property type="entry name" value="Cation/H_exchanger_TM"/>
</dbReference>
<reference evidence="8" key="1">
    <citation type="journal article" date="2004" name="Environ. Microbiol.">
        <title>The genome of Desulfotalea psychrophila, a sulfate-reducing bacterium from permanently cold Arctic sediments.</title>
        <authorList>
            <person name="Rabus R."/>
            <person name="Ruepp A."/>
            <person name="Frickey T."/>
            <person name="Rattei T."/>
            <person name="Fartmann B."/>
            <person name="Stark M."/>
            <person name="Bauer M."/>
            <person name="Zibat A."/>
            <person name="Lombardot T."/>
            <person name="Becker I."/>
            <person name="Amann J."/>
            <person name="Gellner K."/>
            <person name="Teeling H."/>
            <person name="Leuschner W.D."/>
            <person name="Gloeckner F.-O."/>
            <person name="Lupas A.N."/>
            <person name="Amann R."/>
            <person name="Klenk H.-P."/>
        </authorList>
    </citation>
    <scope>NUCLEOTIDE SEQUENCE [LARGE SCALE GENOMIC DNA]</scope>
    <source>
        <strain evidence="8">DSM 12343 / LSv54</strain>
    </source>
</reference>
<keyword evidence="4 5" id="KW-0472">Membrane</keyword>
<evidence type="ECO:0000256" key="5">
    <source>
        <dbReference type="SAM" id="Phobius"/>
    </source>
</evidence>
<dbReference type="STRING" id="177439.DP0306"/>
<dbReference type="PANTHER" id="PTHR43021">
    <property type="entry name" value="NA(+)/H(+) ANTIPORTER-RELATED"/>
    <property type="match status" value="1"/>
</dbReference>
<dbReference type="GO" id="GO:0015297">
    <property type="term" value="F:antiporter activity"/>
    <property type="evidence" value="ECO:0007669"/>
    <property type="project" value="InterPro"/>
</dbReference>
<dbReference type="Gene3D" id="1.20.1530.20">
    <property type="match status" value="1"/>
</dbReference>
<feature type="transmembrane region" description="Helical" evidence="5">
    <location>
        <begin position="164"/>
        <end position="187"/>
    </location>
</feature>
<comment type="subcellular location">
    <subcellularLocation>
        <location evidence="1">Membrane</location>
        <topology evidence="1">Multi-pass membrane protein</topology>
    </subcellularLocation>
</comment>
<evidence type="ECO:0000256" key="3">
    <source>
        <dbReference type="ARBA" id="ARBA00022989"/>
    </source>
</evidence>
<feature type="transmembrane region" description="Helical" evidence="5">
    <location>
        <begin position="6"/>
        <end position="22"/>
    </location>
</feature>
<dbReference type="HOGENOM" id="CLU_031031_2_1_7"/>